<accession>M7BSE9</accession>
<gene>
    <name evidence="1" type="ORF">UY3_11812</name>
</gene>
<sequence>MRARFSRAWQLHHNAIQDRLVKAIPTTLGEITVNRAISGTDSQLRPGIVVTSEEQRRVVMVAIRVPFENRTPTFHGV</sequence>
<dbReference type="AlphaFoldDB" id="M7BSE9"/>
<keyword evidence="2" id="KW-1185">Reference proteome</keyword>
<dbReference type="Proteomes" id="UP000031443">
    <property type="component" value="Unassembled WGS sequence"/>
</dbReference>
<reference evidence="2" key="1">
    <citation type="journal article" date="2013" name="Nat. Genet.">
        <title>The draft genomes of soft-shell turtle and green sea turtle yield insights into the development and evolution of the turtle-specific body plan.</title>
        <authorList>
            <person name="Wang Z."/>
            <person name="Pascual-Anaya J."/>
            <person name="Zadissa A."/>
            <person name="Li W."/>
            <person name="Niimura Y."/>
            <person name="Huang Z."/>
            <person name="Li C."/>
            <person name="White S."/>
            <person name="Xiong Z."/>
            <person name="Fang D."/>
            <person name="Wang B."/>
            <person name="Ming Y."/>
            <person name="Chen Y."/>
            <person name="Zheng Y."/>
            <person name="Kuraku S."/>
            <person name="Pignatelli M."/>
            <person name="Herrero J."/>
            <person name="Beal K."/>
            <person name="Nozawa M."/>
            <person name="Li Q."/>
            <person name="Wang J."/>
            <person name="Zhang H."/>
            <person name="Yu L."/>
            <person name="Shigenobu S."/>
            <person name="Wang J."/>
            <person name="Liu J."/>
            <person name="Flicek P."/>
            <person name="Searle S."/>
            <person name="Wang J."/>
            <person name="Kuratani S."/>
            <person name="Yin Y."/>
            <person name="Aken B."/>
            <person name="Zhang G."/>
            <person name="Irie N."/>
        </authorList>
    </citation>
    <scope>NUCLEOTIDE SEQUENCE [LARGE SCALE GENOMIC DNA]</scope>
</reference>
<evidence type="ECO:0000313" key="2">
    <source>
        <dbReference type="Proteomes" id="UP000031443"/>
    </source>
</evidence>
<protein>
    <submittedName>
        <fullName evidence="1">Uncharacterized protein</fullName>
    </submittedName>
</protein>
<organism evidence="1 2">
    <name type="scientific">Chelonia mydas</name>
    <name type="common">Green sea-turtle</name>
    <name type="synonym">Chelonia agassizi</name>
    <dbReference type="NCBI Taxonomy" id="8469"/>
    <lineage>
        <taxon>Eukaryota</taxon>
        <taxon>Metazoa</taxon>
        <taxon>Chordata</taxon>
        <taxon>Craniata</taxon>
        <taxon>Vertebrata</taxon>
        <taxon>Euteleostomi</taxon>
        <taxon>Archelosauria</taxon>
        <taxon>Testudinata</taxon>
        <taxon>Testudines</taxon>
        <taxon>Cryptodira</taxon>
        <taxon>Durocryptodira</taxon>
        <taxon>Americhelydia</taxon>
        <taxon>Chelonioidea</taxon>
        <taxon>Cheloniidae</taxon>
        <taxon>Chelonia</taxon>
    </lineage>
</organism>
<name>M7BSE9_CHEMY</name>
<dbReference type="EMBL" id="KB547018">
    <property type="protein sequence ID" value="EMP31052.1"/>
    <property type="molecule type" value="Genomic_DNA"/>
</dbReference>
<evidence type="ECO:0000313" key="1">
    <source>
        <dbReference type="EMBL" id="EMP31052.1"/>
    </source>
</evidence>
<proteinExistence type="predicted"/>